<protein>
    <submittedName>
        <fullName evidence="2">Uncharacterized protein</fullName>
    </submittedName>
</protein>
<reference evidence="2" key="1">
    <citation type="journal article" date="2020" name="Stud. Mycol.">
        <title>101 Dothideomycetes genomes: a test case for predicting lifestyles and emergence of pathogens.</title>
        <authorList>
            <person name="Haridas S."/>
            <person name="Albert R."/>
            <person name="Binder M."/>
            <person name="Bloem J."/>
            <person name="Labutti K."/>
            <person name="Salamov A."/>
            <person name="Andreopoulos B."/>
            <person name="Baker S."/>
            <person name="Barry K."/>
            <person name="Bills G."/>
            <person name="Bluhm B."/>
            <person name="Cannon C."/>
            <person name="Castanera R."/>
            <person name="Culley D."/>
            <person name="Daum C."/>
            <person name="Ezra D."/>
            <person name="Gonzalez J."/>
            <person name="Henrissat B."/>
            <person name="Kuo A."/>
            <person name="Liang C."/>
            <person name="Lipzen A."/>
            <person name="Lutzoni F."/>
            <person name="Magnuson J."/>
            <person name="Mondo S."/>
            <person name="Nolan M."/>
            <person name="Ohm R."/>
            <person name="Pangilinan J."/>
            <person name="Park H.-J."/>
            <person name="Ramirez L."/>
            <person name="Alfaro M."/>
            <person name="Sun H."/>
            <person name="Tritt A."/>
            <person name="Yoshinaga Y."/>
            <person name="Zwiers L.-H."/>
            <person name="Turgeon B."/>
            <person name="Goodwin S."/>
            <person name="Spatafora J."/>
            <person name="Crous P."/>
            <person name="Grigoriev I."/>
        </authorList>
    </citation>
    <scope>NUCLEOTIDE SEQUENCE</scope>
    <source>
        <strain evidence="2">CBS 116005</strain>
    </source>
</reference>
<evidence type="ECO:0000313" key="2">
    <source>
        <dbReference type="EMBL" id="KAF2765578.1"/>
    </source>
</evidence>
<organism evidence="2 3">
    <name type="scientific">Teratosphaeria nubilosa</name>
    <dbReference type="NCBI Taxonomy" id="161662"/>
    <lineage>
        <taxon>Eukaryota</taxon>
        <taxon>Fungi</taxon>
        <taxon>Dikarya</taxon>
        <taxon>Ascomycota</taxon>
        <taxon>Pezizomycotina</taxon>
        <taxon>Dothideomycetes</taxon>
        <taxon>Dothideomycetidae</taxon>
        <taxon>Mycosphaerellales</taxon>
        <taxon>Teratosphaeriaceae</taxon>
        <taxon>Teratosphaeria</taxon>
    </lineage>
</organism>
<feature type="compositionally biased region" description="Low complexity" evidence="1">
    <location>
        <begin position="198"/>
        <end position="218"/>
    </location>
</feature>
<dbReference type="AlphaFoldDB" id="A0A6G1KZI1"/>
<dbReference type="Proteomes" id="UP000799436">
    <property type="component" value="Unassembled WGS sequence"/>
</dbReference>
<proteinExistence type="predicted"/>
<dbReference type="PANTHER" id="PTHR40640:SF1">
    <property type="entry name" value="ANCHORED GLYCOPROTEIN, PUTATIVE (AFU_ORTHOLOGUE AFUA_8G04860)-RELATED"/>
    <property type="match status" value="1"/>
</dbReference>
<dbReference type="OrthoDB" id="4991875at2759"/>
<feature type="region of interest" description="Disordered" evidence="1">
    <location>
        <begin position="198"/>
        <end position="219"/>
    </location>
</feature>
<dbReference type="EMBL" id="ML995888">
    <property type="protein sequence ID" value="KAF2765578.1"/>
    <property type="molecule type" value="Genomic_DNA"/>
</dbReference>
<name>A0A6G1KZI1_9PEZI</name>
<evidence type="ECO:0000313" key="3">
    <source>
        <dbReference type="Proteomes" id="UP000799436"/>
    </source>
</evidence>
<feature type="region of interest" description="Disordered" evidence="1">
    <location>
        <begin position="174"/>
        <end position="193"/>
    </location>
</feature>
<sequence>MTRLAAAQSSTVVTLPFYGVGSQAVDASVITVSDSVTQFALACPTTLTDYDNDCGLFPYQTLTYGPSTYNMYMSDEGFTGTQDCQVATATATTDGETGTAVAAVCAESAAGSEANFPGSSTATYAGTDIAQIPVAMTAGAEKLGASAGASASTTAASATSTVSGASSAASEAASSGATASSQGSSTGTSVARTTSTVTGTASATSGSASAISTGSSGAESLGSMRCLVIGGIALSLMGLFVL</sequence>
<accession>A0A6G1KZI1</accession>
<dbReference type="PANTHER" id="PTHR40640">
    <property type="entry name" value="ANCHORED GLYCOPROTEIN, PUTATIVE (AFU_ORTHOLOGUE AFUA_8G04860)-RELATED"/>
    <property type="match status" value="1"/>
</dbReference>
<gene>
    <name evidence="2" type="ORF">EJ03DRAFT_354720</name>
</gene>
<evidence type="ECO:0000256" key="1">
    <source>
        <dbReference type="SAM" id="MobiDB-lite"/>
    </source>
</evidence>
<keyword evidence="3" id="KW-1185">Reference proteome</keyword>